<name>A0A8S5TW06_9CAUD</name>
<dbReference type="EMBL" id="BK015943">
    <property type="protein sequence ID" value="DAF86385.1"/>
    <property type="molecule type" value="Genomic_DNA"/>
</dbReference>
<organism evidence="1">
    <name type="scientific">Siphoviridae sp. ctmxA102</name>
    <dbReference type="NCBI Taxonomy" id="2825657"/>
    <lineage>
        <taxon>Viruses</taxon>
        <taxon>Duplodnaviria</taxon>
        <taxon>Heunggongvirae</taxon>
        <taxon>Uroviricota</taxon>
        <taxon>Caudoviricetes</taxon>
    </lineage>
</organism>
<protein>
    <submittedName>
        <fullName evidence="1">Uncharacterized protein</fullName>
    </submittedName>
</protein>
<evidence type="ECO:0000313" key="1">
    <source>
        <dbReference type="EMBL" id="DAF86385.1"/>
    </source>
</evidence>
<proteinExistence type="predicted"/>
<accession>A0A8S5TW06</accession>
<sequence>MTKGAALQQFFEQFMSAYATNSVPDDVIYPYLTYDAVFDAWGGMPVSLTVKMWFHTASESIPNAKAHELSETLGTGGAVLECDDGFIWLTRGTPFCQALADENDRDVKLRNFNVSADFLCKN</sequence>
<reference evidence="1" key="1">
    <citation type="journal article" date="2021" name="Proc. Natl. Acad. Sci. U.S.A.">
        <title>A Catalog of Tens of Thousands of Viruses from Human Metagenomes Reveals Hidden Associations with Chronic Diseases.</title>
        <authorList>
            <person name="Tisza M.J."/>
            <person name="Buck C.B."/>
        </authorList>
    </citation>
    <scope>NUCLEOTIDE SEQUENCE</scope>
    <source>
        <strain evidence="1">CtmxA102</strain>
    </source>
</reference>